<dbReference type="KEGG" id="slp:Slip_2170"/>
<evidence type="ECO:0000313" key="3">
    <source>
        <dbReference type="Proteomes" id="UP000000378"/>
    </source>
</evidence>
<dbReference type="HOGENOM" id="CLU_184244_0_0_9"/>
<keyword evidence="1" id="KW-0812">Transmembrane</keyword>
<dbReference type="RefSeq" id="WP_013176314.1">
    <property type="nucleotide sequence ID" value="NC_014220.1"/>
</dbReference>
<reference evidence="3" key="1">
    <citation type="journal article" date="2010" name="Stand. Genomic Sci.">
        <title>Complete genome sequence of Syntrophothermus lipocalidus type strain (TGB-C1T).</title>
        <authorList>
            <consortium name="US DOE Joint Genome Institute (JGI-PGF)"/>
            <person name="Djao O."/>
            <person name="Zhang X."/>
            <person name="Lucas S."/>
            <person name="Lapidus A."/>
            <person name="Glavina Del Rio T."/>
            <person name="Nolan M."/>
            <person name="Tice H."/>
            <person name="Cheng J."/>
            <person name="Han C."/>
            <person name="Tapia R."/>
            <person name="Goodwin L."/>
            <person name="Pitluck S."/>
            <person name="Liolios K."/>
            <person name="Ivanova N."/>
            <person name="Mavromatis K."/>
            <person name="Mikhailova N."/>
            <person name="Ovchinnikova G."/>
            <person name="Pati A."/>
            <person name="Brambilla E."/>
            <person name="Chen A."/>
            <person name="Palaniappan K."/>
            <person name="Land M."/>
            <person name="Hauser L."/>
            <person name="Chang Y."/>
            <person name="Jeffries C."/>
            <person name="Rohde M."/>
            <person name="Sikorski J."/>
            <person name="Spring S."/>
            <person name="Goker M."/>
            <person name="Detter J."/>
            <person name="Woyke T."/>
            <person name="Bristow J."/>
            <person name="Eisen J."/>
            <person name="Markowitz V."/>
            <person name="Hugenholtz P."/>
            <person name="Kyrpides N."/>
            <person name="Klenk H."/>
        </authorList>
    </citation>
    <scope>NUCLEOTIDE SEQUENCE [LARGE SCALE GENOMIC DNA]</scope>
    <source>
        <strain evidence="3">DSM 12680 / TGB-C1</strain>
    </source>
</reference>
<dbReference type="EMBL" id="CP002048">
    <property type="protein sequence ID" value="ADI02912.1"/>
    <property type="molecule type" value="Genomic_DNA"/>
</dbReference>
<dbReference type="AlphaFoldDB" id="D7CJ34"/>
<sequence length="85" mass="8973">MYNGYYEVIAIPVINGLVEIAKKAGLSKRYCPVLAVSLGVLLRLGVRAPGEPVGVAILDGLVVGLSAVGLYSGGRSVLRRNSRYL</sequence>
<reference evidence="2 3" key="2">
    <citation type="journal article" date="2010" name="Stand. Genomic Sci.">
        <title>Complete genome sequence of Syntrophothermus lipocalidus type strain (TGB-C1).</title>
        <authorList>
            <person name="Djao O.D."/>
            <person name="Zhang X."/>
            <person name="Lucas S."/>
            <person name="Lapidus A."/>
            <person name="Del Rio T.G."/>
            <person name="Nolan M."/>
            <person name="Tice H."/>
            <person name="Cheng J.F."/>
            <person name="Han C."/>
            <person name="Tapia R."/>
            <person name="Goodwin L."/>
            <person name="Pitluck S."/>
            <person name="Liolios K."/>
            <person name="Ivanova N."/>
            <person name="Mavromatis K."/>
            <person name="Mikhailova N."/>
            <person name="Ovchinnikova G."/>
            <person name="Pati A."/>
            <person name="Brambilla E."/>
            <person name="Chen A."/>
            <person name="Palaniappan K."/>
            <person name="Land M."/>
            <person name="Hauser L."/>
            <person name="Chang Y.J."/>
            <person name="Jeffries C.D."/>
            <person name="Rohde M."/>
            <person name="Sikorski J."/>
            <person name="Spring S."/>
            <person name="Goker M."/>
            <person name="Detter J.C."/>
            <person name="Woyke T."/>
            <person name="Bristow J."/>
            <person name="Eisen J.A."/>
            <person name="Markowitz V."/>
            <person name="Hugenholtz P."/>
            <person name="Kyrpides N.C."/>
            <person name="Klenk H.P."/>
        </authorList>
    </citation>
    <scope>NUCLEOTIDE SEQUENCE [LARGE SCALE GENOMIC DNA]</scope>
    <source>
        <strain evidence="3">DSM 12680 / TGB-C1</strain>
    </source>
</reference>
<proteinExistence type="predicted"/>
<evidence type="ECO:0000313" key="2">
    <source>
        <dbReference type="EMBL" id="ADI02912.1"/>
    </source>
</evidence>
<keyword evidence="1" id="KW-0472">Membrane</keyword>
<gene>
    <name evidence="2" type="ordered locus">Slip_2170</name>
</gene>
<dbReference type="Proteomes" id="UP000000378">
    <property type="component" value="Chromosome"/>
</dbReference>
<protein>
    <submittedName>
        <fullName evidence="2">Uncharacterized protein</fullName>
    </submittedName>
</protein>
<evidence type="ECO:0000256" key="1">
    <source>
        <dbReference type="SAM" id="Phobius"/>
    </source>
</evidence>
<feature type="transmembrane region" description="Helical" evidence="1">
    <location>
        <begin position="52"/>
        <end position="73"/>
    </location>
</feature>
<keyword evidence="1" id="KW-1133">Transmembrane helix</keyword>
<keyword evidence="3" id="KW-1185">Reference proteome</keyword>
<dbReference type="STRING" id="643648.Slip_2170"/>
<organism evidence="2 3">
    <name type="scientific">Syntrophothermus lipocalidus (strain DSM 12680 / TGB-C1)</name>
    <dbReference type="NCBI Taxonomy" id="643648"/>
    <lineage>
        <taxon>Bacteria</taxon>
        <taxon>Bacillati</taxon>
        <taxon>Bacillota</taxon>
        <taxon>Clostridia</taxon>
        <taxon>Eubacteriales</taxon>
        <taxon>Syntrophomonadaceae</taxon>
        <taxon>Syntrophothermus</taxon>
    </lineage>
</organism>
<dbReference type="OrthoDB" id="1957473at2"/>
<accession>D7CJ34</accession>
<name>D7CJ34_SYNLT</name>